<dbReference type="PROSITE" id="PS50240">
    <property type="entry name" value="TRYPSIN_DOM"/>
    <property type="match status" value="1"/>
</dbReference>
<dbReference type="Gene3D" id="2.40.10.10">
    <property type="entry name" value="Trypsin-like serine proteases"/>
    <property type="match status" value="2"/>
</dbReference>
<dbReference type="CDD" id="cd00190">
    <property type="entry name" value="Tryp_SPc"/>
    <property type="match status" value="1"/>
</dbReference>
<evidence type="ECO:0000256" key="2">
    <source>
        <dbReference type="SAM" id="MobiDB-lite"/>
    </source>
</evidence>
<proteinExistence type="predicted"/>
<dbReference type="SUPFAM" id="SSF50494">
    <property type="entry name" value="Trypsin-like serine proteases"/>
    <property type="match status" value="1"/>
</dbReference>
<dbReference type="GO" id="GO:0005615">
    <property type="term" value="C:extracellular space"/>
    <property type="evidence" value="ECO:0000318"/>
    <property type="project" value="GO_Central"/>
</dbReference>
<dbReference type="GeneTree" id="ENSGT01020000230389"/>
<dbReference type="AlphaFoldDB" id="A0A6I8NXK1"/>
<dbReference type="InterPro" id="IPR001314">
    <property type="entry name" value="Peptidase_S1A"/>
</dbReference>
<dbReference type="GO" id="GO:0006508">
    <property type="term" value="P:proteolysis"/>
    <property type="evidence" value="ECO:0007669"/>
    <property type="project" value="InterPro"/>
</dbReference>
<dbReference type="InterPro" id="IPR001254">
    <property type="entry name" value="Trypsin_dom"/>
</dbReference>
<evidence type="ECO:0000256" key="1">
    <source>
        <dbReference type="ARBA" id="ARBA00023157"/>
    </source>
</evidence>
<dbReference type="Proteomes" id="UP000002279">
    <property type="component" value="Chromosome 5"/>
</dbReference>
<organism evidence="5 6">
    <name type="scientific">Ornithorhynchus anatinus</name>
    <name type="common">Duckbill platypus</name>
    <dbReference type="NCBI Taxonomy" id="9258"/>
    <lineage>
        <taxon>Eukaryota</taxon>
        <taxon>Metazoa</taxon>
        <taxon>Chordata</taxon>
        <taxon>Craniata</taxon>
        <taxon>Vertebrata</taxon>
        <taxon>Euteleostomi</taxon>
        <taxon>Mammalia</taxon>
        <taxon>Monotremata</taxon>
        <taxon>Ornithorhynchidae</taxon>
        <taxon>Ornithorhynchus</taxon>
    </lineage>
</organism>
<dbReference type="Ensembl" id="ENSOANT00000070180.1">
    <property type="protein sequence ID" value="ENSOANP00000046080.1"/>
    <property type="gene ID" value="ENSOANG00000049023.1"/>
</dbReference>
<dbReference type="GO" id="GO:0030141">
    <property type="term" value="C:secretory granule"/>
    <property type="evidence" value="ECO:0000318"/>
    <property type="project" value="GO_Central"/>
</dbReference>
<dbReference type="PANTHER" id="PTHR24271:SF45">
    <property type="entry name" value="KALLIKREIN-7"/>
    <property type="match status" value="1"/>
</dbReference>
<reference evidence="5 6" key="1">
    <citation type="journal article" date="2008" name="Nature">
        <title>Genome analysis of the platypus reveals unique signatures of evolution.</title>
        <authorList>
            <person name="Warren W.C."/>
            <person name="Hillier L.W."/>
            <person name="Marshall Graves J.A."/>
            <person name="Birney E."/>
            <person name="Ponting C.P."/>
            <person name="Grutzner F."/>
            <person name="Belov K."/>
            <person name="Miller W."/>
            <person name="Clarke L."/>
            <person name="Chinwalla A.T."/>
            <person name="Yang S.P."/>
            <person name="Heger A."/>
            <person name="Locke D.P."/>
            <person name="Miethke P."/>
            <person name="Waters P.D."/>
            <person name="Veyrunes F."/>
            <person name="Fulton L."/>
            <person name="Fulton B."/>
            <person name="Graves T."/>
            <person name="Wallis J."/>
            <person name="Puente X.S."/>
            <person name="Lopez-Otin C."/>
            <person name="Ordonez G.R."/>
            <person name="Eichler E.E."/>
            <person name="Chen L."/>
            <person name="Cheng Z."/>
            <person name="Deakin J.E."/>
            <person name="Alsop A."/>
            <person name="Thompson K."/>
            <person name="Kirby P."/>
            <person name="Papenfuss A.T."/>
            <person name="Wakefield M.J."/>
            <person name="Olender T."/>
            <person name="Lancet D."/>
            <person name="Huttley G.A."/>
            <person name="Smit A.F."/>
            <person name="Pask A."/>
            <person name="Temple-Smith P."/>
            <person name="Batzer M.A."/>
            <person name="Walker J.A."/>
            <person name="Konkel M.K."/>
            <person name="Harris R.S."/>
            <person name="Whittington C.M."/>
            <person name="Wong E.S."/>
            <person name="Gemmell N.J."/>
            <person name="Buschiazzo E."/>
            <person name="Vargas Jentzsch I.M."/>
            <person name="Merkel A."/>
            <person name="Schmitz J."/>
            <person name="Zemann A."/>
            <person name="Churakov G."/>
            <person name="Kriegs J.O."/>
            <person name="Brosius J."/>
            <person name="Murchison E.P."/>
            <person name="Sachidanandam R."/>
            <person name="Smith C."/>
            <person name="Hannon G.J."/>
            <person name="Tsend-Ayush E."/>
            <person name="McMillan D."/>
            <person name="Attenborough R."/>
            <person name="Rens W."/>
            <person name="Ferguson-Smith M."/>
            <person name="Lefevre C.M."/>
            <person name="Sharp J.A."/>
            <person name="Nicholas K.R."/>
            <person name="Ray D.A."/>
            <person name="Kube M."/>
            <person name="Reinhardt R."/>
            <person name="Pringle T.H."/>
            <person name="Taylor J."/>
            <person name="Jones R.C."/>
            <person name="Nixon B."/>
            <person name="Dacheux J.L."/>
            <person name="Niwa H."/>
            <person name="Sekita Y."/>
            <person name="Huang X."/>
            <person name="Stark A."/>
            <person name="Kheradpour P."/>
            <person name="Kellis M."/>
            <person name="Flicek P."/>
            <person name="Chen Y."/>
            <person name="Webber C."/>
            <person name="Hardison R."/>
            <person name="Nelson J."/>
            <person name="Hallsworth-Pepin K."/>
            <person name="Delehaunty K."/>
            <person name="Markovic C."/>
            <person name="Minx P."/>
            <person name="Feng Y."/>
            <person name="Kremitzki C."/>
            <person name="Mitreva M."/>
            <person name="Glasscock J."/>
            <person name="Wylie T."/>
            <person name="Wohldmann P."/>
            <person name="Thiru P."/>
            <person name="Nhan M.N."/>
            <person name="Pohl C.S."/>
            <person name="Smith S.M."/>
            <person name="Hou S."/>
            <person name="Nefedov M."/>
            <person name="de Jong P.J."/>
            <person name="Renfree M.B."/>
            <person name="Mardis E.R."/>
            <person name="Wilson R.K."/>
        </authorList>
    </citation>
    <scope>NUCLEOTIDE SEQUENCE [LARGE SCALE GENOMIC DNA]</scope>
    <source>
        <strain evidence="5 6">Glennie</strain>
    </source>
</reference>
<name>A0A6I8NXK1_ORNAN</name>
<feature type="chain" id="PRO_5026041830" description="Peptidase S1 domain-containing protein" evidence="3">
    <location>
        <begin position="24"/>
        <end position="253"/>
    </location>
</feature>
<feature type="signal peptide" evidence="3">
    <location>
        <begin position="1"/>
        <end position="23"/>
    </location>
</feature>
<dbReference type="GO" id="GO:0051604">
    <property type="term" value="P:protein maturation"/>
    <property type="evidence" value="ECO:0000318"/>
    <property type="project" value="GO_Central"/>
</dbReference>
<dbReference type="PANTHER" id="PTHR24271">
    <property type="entry name" value="KALLIKREIN-RELATED"/>
    <property type="match status" value="1"/>
</dbReference>
<keyword evidence="1" id="KW-1015">Disulfide bond</keyword>
<keyword evidence="3" id="KW-0732">Signal</keyword>
<keyword evidence="6" id="KW-1185">Reference proteome</keyword>
<accession>A0A6I8NXK1</accession>
<dbReference type="InterPro" id="IPR043504">
    <property type="entry name" value="Peptidase_S1_PA_chymotrypsin"/>
</dbReference>
<dbReference type="Pfam" id="PF00089">
    <property type="entry name" value="Trypsin"/>
    <property type="match status" value="1"/>
</dbReference>
<dbReference type="PROSITE" id="PS00134">
    <property type="entry name" value="TRYPSIN_HIS"/>
    <property type="match status" value="1"/>
</dbReference>
<dbReference type="SMART" id="SM00020">
    <property type="entry name" value="Tryp_SPc"/>
    <property type="match status" value="1"/>
</dbReference>
<evidence type="ECO:0000256" key="3">
    <source>
        <dbReference type="SAM" id="SignalP"/>
    </source>
</evidence>
<reference evidence="5" key="3">
    <citation type="submission" date="2025-09" db="UniProtKB">
        <authorList>
            <consortium name="Ensembl"/>
        </authorList>
    </citation>
    <scope>IDENTIFICATION</scope>
    <source>
        <strain evidence="5">Glennie</strain>
    </source>
</reference>
<dbReference type="InterPro" id="IPR009003">
    <property type="entry name" value="Peptidase_S1_PA"/>
</dbReference>
<reference evidence="5" key="2">
    <citation type="submission" date="2025-08" db="UniProtKB">
        <authorList>
            <consortium name="Ensembl"/>
        </authorList>
    </citation>
    <scope>IDENTIFICATION</scope>
    <source>
        <strain evidence="5">Glennie</strain>
    </source>
</reference>
<dbReference type="InParanoid" id="A0A6I8NXK1"/>
<evidence type="ECO:0000313" key="6">
    <source>
        <dbReference type="Proteomes" id="UP000002279"/>
    </source>
</evidence>
<feature type="region of interest" description="Disordered" evidence="2">
    <location>
        <begin position="25"/>
        <end position="47"/>
    </location>
</feature>
<feature type="compositionally biased region" description="Acidic residues" evidence="2">
    <location>
        <begin position="30"/>
        <end position="41"/>
    </location>
</feature>
<dbReference type="Bgee" id="ENSOANG00000049023">
    <property type="expression patterns" value="Expressed in brain"/>
</dbReference>
<protein>
    <recommendedName>
        <fullName evidence="4">Peptidase S1 domain-containing protein</fullName>
    </recommendedName>
</protein>
<evidence type="ECO:0000259" key="4">
    <source>
        <dbReference type="PROSITE" id="PS50240"/>
    </source>
</evidence>
<evidence type="ECO:0000313" key="5">
    <source>
        <dbReference type="Ensembl" id="ENSOANP00000046080.1"/>
    </source>
</evidence>
<dbReference type="OMA" id="ICNNDCR"/>
<dbReference type="InterPro" id="IPR018114">
    <property type="entry name" value="TRYPSIN_HIS"/>
</dbReference>
<dbReference type="GO" id="GO:0004252">
    <property type="term" value="F:serine-type endopeptidase activity"/>
    <property type="evidence" value="ECO:0000318"/>
    <property type="project" value="GO_Central"/>
</dbReference>
<sequence>MNPNIFLALGLALLLSAALSPEAKPWEGEVKEEEEAADEGCSDNSPPSAPALPAALFFRTKYQCSAVMVNERWVLTAAHCRRPRFWVRAGSQLRFSGRLFPHPNFTSAGPNGPHDNDLMLLRLWRPLSGVGRQPLALPSVCPGPWTRCSLATWTPGPGGHRALRSTPSSLICNNDCRSLLGMGVTENMLCAAPPSGSREECQGNSPGGPLLCDGQLYGLVSWGGQPCPSAESPGVFTSICKYLDWIQETMRNN</sequence>
<feature type="domain" description="Peptidase S1" evidence="4">
    <location>
        <begin position="7"/>
        <end position="251"/>
    </location>
</feature>
<dbReference type="PRINTS" id="PR00722">
    <property type="entry name" value="CHYMOTRYPSIN"/>
</dbReference>